<dbReference type="EMBL" id="JASBNA010000057">
    <property type="protein sequence ID" value="KAK7679632.1"/>
    <property type="molecule type" value="Genomic_DNA"/>
</dbReference>
<evidence type="ECO:0000313" key="2">
    <source>
        <dbReference type="Proteomes" id="UP001385951"/>
    </source>
</evidence>
<reference evidence="1 2" key="1">
    <citation type="submission" date="2022-09" db="EMBL/GenBank/DDBJ databases">
        <authorList>
            <person name="Palmer J.M."/>
        </authorList>
    </citation>
    <scope>NUCLEOTIDE SEQUENCE [LARGE SCALE GENOMIC DNA]</scope>
    <source>
        <strain evidence="1 2">DSM 7382</strain>
    </source>
</reference>
<accession>A0AAW0FQT6</accession>
<keyword evidence="2" id="KW-1185">Reference proteome</keyword>
<comment type="caution">
    <text evidence="1">The sequence shown here is derived from an EMBL/GenBank/DDBJ whole genome shotgun (WGS) entry which is preliminary data.</text>
</comment>
<protein>
    <submittedName>
        <fullName evidence="1">Uncharacterized protein</fullName>
    </submittedName>
</protein>
<sequence>MLTTCTPVDHSMQDNVPTSLSSRDTFRFTSLVAQHFGEGLEWVQASTATGPPAALPHNVSSFLAEAFGVDVPCITRAWTAQRELIWECRTQRSSLLDETALRNGRYLPFFLQYGVRHRTGTLNPICKISC</sequence>
<dbReference type="Proteomes" id="UP001385951">
    <property type="component" value="Unassembled WGS sequence"/>
</dbReference>
<gene>
    <name evidence="1" type="ORF">QCA50_017344</name>
</gene>
<organism evidence="1 2">
    <name type="scientific">Cerrena zonata</name>
    <dbReference type="NCBI Taxonomy" id="2478898"/>
    <lineage>
        <taxon>Eukaryota</taxon>
        <taxon>Fungi</taxon>
        <taxon>Dikarya</taxon>
        <taxon>Basidiomycota</taxon>
        <taxon>Agaricomycotina</taxon>
        <taxon>Agaricomycetes</taxon>
        <taxon>Polyporales</taxon>
        <taxon>Cerrenaceae</taxon>
        <taxon>Cerrena</taxon>
    </lineage>
</organism>
<evidence type="ECO:0000313" key="1">
    <source>
        <dbReference type="EMBL" id="KAK7679632.1"/>
    </source>
</evidence>
<proteinExistence type="predicted"/>
<dbReference type="AlphaFoldDB" id="A0AAW0FQT6"/>
<name>A0AAW0FQT6_9APHY</name>